<comment type="similarity">
    <text evidence="6">Belongs to the TVP38/TMEM64 family.</text>
</comment>
<dbReference type="InterPro" id="IPR032816">
    <property type="entry name" value="VTT_dom"/>
</dbReference>
<comment type="subcellular location">
    <subcellularLocation>
        <location evidence="1 6">Cell membrane</location>
        <topology evidence="1 6">Multi-pass membrane protein</topology>
    </subcellularLocation>
</comment>
<evidence type="ECO:0000256" key="6">
    <source>
        <dbReference type="RuleBase" id="RU366058"/>
    </source>
</evidence>
<dbReference type="PANTHER" id="PTHR12677">
    <property type="entry name" value="GOLGI APPARATUS MEMBRANE PROTEIN TVP38-RELATED"/>
    <property type="match status" value="1"/>
</dbReference>
<feature type="transmembrane region" description="Helical" evidence="6">
    <location>
        <begin position="65"/>
        <end position="83"/>
    </location>
</feature>
<gene>
    <name evidence="8" type="ORF">HMPREF9257_0235</name>
</gene>
<evidence type="ECO:0000256" key="4">
    <source>
        <dbReference type="ARBA" id="ARBA00022989"/>
    </source>
</evidence>
<dbReference type="RefSeq" id="WP_006417740.1">
    <property type="nucleotide sequence ID" value="NZ_AENN01000006.1"/>
</dbReference>
<dbReference type="InterPro" id="IPR015414">
    <property type="entry name" value="TMEM64"/>
</dbReference>
<keyword evidence="4 6" id="KW-1133">Transmembrane helix</keyword>
<feature type="transmembrane region" description="Helical" evidence="6">
    <location>
        <begin position="181"/>
        <end position="200"/>
    </location>
</feature>
<dbReference type="eggNOG" id="COG0398">
    <property type="taxonomic scope" value="Bacteria"/>
</dbReference>
<organism evidence="8 9">
    <name type="scientific">Eremococcus coleocola ACS-139-V-Col8</name>
    <dbReference type="NCBI Taxonomy" id="908337"/>
    <lineage>
        <taxon>Bacteria</taxon>
        <taxon>Bacillati</taxon>
        <taxon>Bacillota</taxon>
        <taxon>Bacilli</taxon>
        <taxon>Lactobacillales</taxon>
        <taxon>Aerococcaceae</taxon>
        <taxon>Eremococcus</taxon>
    </lineage>
</organism>
<dbReference type="PANTHER" id="PTHR12677:SF49">
    <property type="entry name" value="TVP38_TMEM64 FAMILY MEMBRANE PROTEIN"/>
    <property type="match status" value="1"/>
</dbReference>
<feature type="transmembrane region" description="Helical" evidence="6">
    <location>
        <begin position="42"/>
        <end position="60"/>
    </location>
</feature>
<evidence type="ECO:0000256" key="5">
    <source>
        <dbReference type="ARBA" id="ARBA00023136"/>
    </source>
</evidence>
<evidence type="ECO:0000256" key="1">
    <source>
        <dbReference type="ARBA" id="ARBA00004651"/>
    </source>
</evidence>
<name>E4KN22_9LACT</name>
<dbReference type="EMBL" id="AENN01000006">
    <property type="protein sequence ID" value="EFR31608.1"/>
    <property type="molecule type" value="Genomic_DNA"/>
</dbReference>
<keyword evidence="3 6" id="KW-0812">Transmembrane</keyword>
<keyword evidence="2 6" id="KW-1003">Cell membrane</keyword>
<proteinExistence type="inferred from homology"/>
<protein>
    <recommendedName>
        <fullName evidence="6">TVP38/TMEM64 family membrane protein</fullName>
    </recommendedName>
</protein>
<keyword evidence="9" id="KW-1185">Reference proteome</keyword>
<dbReference type="Proteomes" id="UP000005990">
    <property type="component" value="Unassembled WGS sequence"/>
</dbReference>
<accession>E4KN22</accession>
<keyword evidence="5 6" id="KW-0472">Membrane</keyword>
<dbReference type="STRING" id="908337.HMPREF9257_0235"/>
<feature type="domain" description="VTT" evidence="7">
    <location>
        <begin position="74"/>
        <end position="188"/>
    </location>
</feature>
<evidence type="ECO:0000256" key="3">
    <source>
        <dbReference type="ARBA" id="ARBA00022692"/>
    </source>
</evidence>
<comment type="caution">
    <text evidence="8">The sequence shown here is derived from an EMBL/GenBank/DDBJ whole genome shotgun (WGS) entry which is preliminary data.</text>
</comment>
<evidence type="ECO:0000256" key="2">
    <source>
        <dbReference type="ARBA" id="ARBA00022475"/>
    </source>
</evidence>
<evidence type="ECO:0000259" key="7">
    <source>
        <dbReference type="Pfam" id="PF09335"/>
    </source>
</evidence>
<evidence type="ECO:0000313" key="8">
    <source>
        <dbReference type="EMBL" id="EFR31608.1"/>
    </source>
</evidence>
<dbReference type="Pfam" id="PF09335">
    <property type="entry name" value="VTT_dom"/>
    <property type="match status" value="1"/>
</dbReference>
<sequence>MSLTLEQKRKIIRYTTVIGVIFTICASIYIGRSDYFKPDGGFHHLLLSMGIFAPIIFFFVQLSQIIYPIIPLGLTNVVGVLIFGHVHGFLLNCLGMLIGSAINFYLGRRFGSSFVKAFISDADYEKYVGKMNQGKGYKKLLALGFFFPVFPDDIFCMITGLSDMTFWEFYKLVIVFRPISLFIFTFISAESISFIYRLLFN</sequence>
<feature type="transmembrane region" description="Helical" evidence="6">
    <location>
        <begin position="89"/>
        <end position="106"/>
    </location>
</feature>
<evidence type="ECO:0000313" key="9">
    <source>
        <dbReference type="Proteomes" id="UP000005990"/>
    </source>
</evidence>
<feature type="transmembrane region" description="Helical" evidence="6">
    <location>
        <begin position="140"/>
        <end position="161"/>
    </location>
</feature>
<reference evidence="8 9" key="1">
    <citation type="submission" date="2010-10" db="EMBL/GenBank/DDBJ databases">
        <authorList>
            <person name="Durkin A.S."/>
            <person name="Madupu R."/>
            <person name="Torralba M."/>
            <person name="Gillis M."/>
            <person name="Methe B."/>
            <person name="Sutton G."/>
            <person name="Nelson K.E."/>
        </authorList>
    </citation>
    <scope>NUCLEOTIDE SEQUENCE [LARGE SCALE GENOMIC DNA]</scope>
    <source>
        <strain evidence="8 9">ACS-139-V-Col8</strain>
    </source>
</reference>
<dbReference type="GO" id="GO:0005886">
    <property type="term" value="C:plasma membrane"/>
    <property type="evidence" value="ECO:0007669"/>
    <property type="project" value="UniProtKB-SubCell"/>
</dbReference>
<feature type="transmembrane region" description="Helical" evidence="6">
    <location>
        <begin position="12"/>
        <end position="30"/>
    </location>
</feature>
<dbReference type="AlphaFoldDB" id="E4KN22"/>